<dbReference type="GO" id="GO:0005886">
    <property type="term" value="C:plasma membrane"/>
    <property type="evidence" value="ECO:0007669"/>
    <property type="project" value="UniProtKB-SubCell"/>
</dbReference>
<evidence type="ECO:0000256" key="5">
    <source>
        <dbReference type="ARBA" id="ARBA00023136"/>
    </source>
</evidence>
<keyword evidence="5 7" id="KW-0472">Membrane</keyword>
<dbReference type="Proteomes" id="UP000034050">
    <property type="component" value="Unassembled WGS sequence"/>
</dbReference>
<evidence type="ECO:0000256" key="1">
    <source>
        <dbReference type="ARBA" id="ARBA00004651"/>
    </source>
</evidence>
<comment type="caution">
    <text evidence="10">The sequence shown here is derived from an EMBL/GenBank/DDBJ whole genome shotgun (WGS) entry which is preliminary data.</text>
</comment>
<sequence length="400" mass="42543">MGFLEFIKLALGALKTNKVRSILTMLGVIIGVASVILLVSIGTGLQSFVTQQFASLGSNVVFVLPGKVDITRNTGGRPLTPVSKFELNDIRELDRAGGAIKQASPMIQVNGTLTYRGESVTVPIIGVWENLFSIRNLNLAQGKLITQSDVSRSRKAIVLGAKTAEDLFKSGGNPVGKSLTLNEVRYQVVGILESKGASGFGVNLDEQAYIPLSSALKQFDMTKPSIILVETPNQESVPDAAKLTENILLKHLKKDDFTVIQQTELLSTINQFLGVVTLALGGIASISLLVGGIGIMNIMLVSVTERTREIGLRKAVGATPQVILVQFLIEAVILSLVGGAIGIGLGALGSLLIQRFIQTSITPWSVFLAFGFSALVGIVFGIAPAIRAAHLNPIDALRYE</sequence>
<dbReference type="Pfam" id="PF02687">
    <property type="entry name" value="FtsX"/>
    <property type="match status" value="1"/>
</dbReference>
<comment type="subcellular location">
    <subcellularLocation>
        <location evidence="1">Cell membrane</location>
        <topology evidence="1">Multi-pass membrane protein</topology>
    </subcellularLocation>
</comment>
<feature type="transmembrane region" description="Helical" evidence="7">
    <location>
        <begin position="21"/>
        <end position="45"/>
    </location>
</feature>
<feature type="domain" description="MacB-like periplasmic core" evidence="9">
    <location>
        <begin position="21"/>
        <end position="243"/>
    </location>
</feature>
<evidence type="ECO:0008006" key="12">
    <source>
        <dbReference type="Google" id="ProtNLM"/>
    </source>
</evidence>
<evidence type="ECO:0000256" key="7">
    <source>
        <dbReference type="SAM" id="Phobius"/>
    </source>
</evidence>
<dbReference type="AlphaFoldDB" id="A0A0G1CNA8"/>
<dbReference type="InterPro" id="IPR003838">
    <property type="entry name" value="ABC3_permease_C"/>
</dbReference>
<dbReference type="Pfam" id="PF12704">
    <property type="entry name" value="MacB_PCD"/>
    <property type="match status" value="1"/>
</dbReference>
<dbReference type="InterPro" id="IPR050250">
    <property type="entry name" value="Macrolide_Exporter_MacB"/>
</dbReference>
<keyword evidence="2" id="KW-1003">Cell membrane</keyword>
<dbReference type="PANTHER" id="PTHR30572:SF4">
    <property type="entry name" value="ABC TRANSPORTER PERMEASE YTRF"/>
    <property type="match status" value="1"/>
</dbReference>
<evidence type="ECO:0000313" key="11">
    <source>
        <dbReference type="Proteomes" id="UP000034050"/>
    </source>
</evidence>
<dbReference type="STRING" id="1618446.UV61_C0005G0003"/>
<reference evidence="10 11" key="1">
    <citation type="journal article" date="2015" name="Nature">
        <title>rRNA introns, odd ribosomes, and small enigmatic genomes across a large radiation of phyla.</title>
        <authorList>
            <person name="Brown C.T."/>
            <person name="Hug L.A."/>
            <person name="Thomas B.C."/>
            <person name="Sharon I."/>
            <person name="Castelle C.J."/>
            <person name="Singh A."/>
            <person name="Wilkins M.J."/>
            <person name="Williams K.H."/>
            <person name="Banfield J.F."/>
        </authorList>
    </citation>
    <scope>NUCLEOTIDE SEQUENCE [LARGE SCALE GENOMIC DNA]</scope>
</reference>
<feature type="transmembrane region" description="Helical" evidence="7">
    <location>
        <begin position="322"/>
        <end position="352"/>
    </location>
</feature>
<protein>
    <recommendedName>
        <fullName evidence="12">ABC transporter, permease protein</fullName>
    </recommendedName>
</protein>
<evidence type="ECO:0000313" key="10">
    <source>
        <dbReference type="EMBL" id="KKS86982.1"/>
    </source>
</evidence>
<feature type="domain" description="ABC3 transporter permease C-terminal" evidence="8">
    <location>
        <begin position="283"/>
        <end position="393"/>
    </location>
</feature>
<keyword evidence="4 7" id="KW-1133">Transmembrane helix</keyword>
<feature type="transmembrane region" description="Helical" evidence="7">
    <location>
        <begin position="364"/>
        <end position="386"/>
    </location>
</feature>
<dbReference type="GO" id="GO:0022857">
    <property type="term" value="F:transmembrane transporter activity"/>
    <property type="evidence" value="ECO:0007669"/>
    <property type="project" value="TreeGrafter"/>
</dbReference>
<feature type="transmembrane region" description="Helical" evidence="7">
    <location>
        <begin position="272"/>
        <end position="301"/>
    </location>
</feature>
<dbReference type="PANTHER" id="PTHR30572">
    <property type="entry name" value="MEMBRANE COMPONENT OF TRANSPORTER-RELATED"/>
    <property type="match status" value="1"/>
</dbReference>
<evidence type="ECO:0000259" key="8">
    <source>
        <dbReference type="Pfam" id="PF02687"/>
    </source>
</evidence>
<evidence type="ECO:0000256" key="2">
    <source>
        <dbReference type="ARBA" id="ARBA00022475"/>
    </source>
</evidence>
<evidence type="ECO:0000256" key="6">
    <source>
        <dbReference type="ARBA" id="ARBA00038076"/>
    </source>
</evidence>
<proteinExistence type="inferred from homology"/>
<accession>A0A0G1CNA8</accession>
<evidence type="ECO:0000256" key="3">
    <source>
        <dbReference type="ARBA" id="ARBA00022692"/>
    </source>
</evidence>
<organism evidence="10 11">
    <name type="scientific">Candidatus Gottesmanbacteria bacterium GW2011_GWB1_43_11</name>
    <dbReference type="NCBI Taxonomy" id="1618446"/>
    <lineage>
        <taxon>Bacteria</taxon>
        <taxon>Candidatus Gottesmaniibacteriota</taxon>
    </lineage>
</organism>
<dbReference type="InterPro" id="IPR025857">
    <property type="entry name" value="MacB_PCD"/>
</dbReference>
<name>A0A0G1CNA8_9BACT</name>
<evidence type="ECO:0000259" key="9">
    <source>
        <dbReference type="Pfam" id="PF12704"/>
    </source>
</evidence>
<keyword evidence="3 7" id="KW-0812">Transmembrane</keyword>
<comment type="similarity">
    <text evidence="6">Belongs to the ABC-4 integral membrane protein family.</text>
</comment>
<dbReference type="EMBL" id="LCFD01000005">
    <property type="protein sequence ID" value="KKS86982.1"/>
    <property type="molecule type" value="Genomic_DNA"/>
</dbReference>
<gene>
    <name evidence="10" type="ORF">UV61_C0005G0003</name>
</gene>
<evidence type="ECO:0000256" key="4">
    <source>
        <dbReference type="ARBA" id="ARBA00022989"/>
    </source>
</evidence>